<dbReference type="EMBL" id="BARW01018553">
    <property type="protein sequence ID" value="GAJ00233.1"/>
    <property type="molecule type" value="Genomic_DNA"/>
</dbReference>
<comment type="caution">
    <text evidence="1">The sequence shown here is derived from an EMBL/GenBank/DDBJ whole genome shotgun (WGS) entry which is preliminary data.</text>
</comment>
<gene>
    <name evidence="1" type="ORF">S12H4_31743</name>
</gene>
<sequence length="58" mass="6243">MNKKVVTIILLVLLALLLGAGSCTIAQSKYSEEHFTISGGEIYQLNIYAEEGQTIIGS</sequence>
<protein>
    <submittedName>
        <fullName evidence="1">Uncharacterized protein</fullName>
    </submittedName>
</protein>
<reference evidence="1" key="1">
    <citation type="journal article" date="2014" name="Front. Microbiol.">
        <title>High frequency of phylogenetically diverse reductive dehalogenase-homologous genes in deep subseafloor sedimentary metagenomes.</title>
        <authorList>
            <person name="Kawai M."/>
            <person name="Futagami T."/>
            <person name="Toyoda A."/>
            <person name="Takaki Y."/>
            <person name="Nishi S."/>
            <person name="Hori S."/>
            <person name="Arai W."/>
            <person name="Tsubouchi T."/>
            <person name="Morono Y."/>
            <person name="Uchiyama I."/>
            <person name="Ito T."/>
            <person name="Fujiyama A."/>
            <person name="Inagaki F."/>
            <person name="Takami H."/>
        </authorList>
    </citation>
    <scope>NUCLEOTIDE SEQUENCE</scope>
    <source>
        <strain evidence="1">Expedition CK06-06</strain>
    </source>
</reference>
<dbReference type="AlphaFoldDB" id="X1T4J0"/>
<name>X1T4J0_9ZZZZ</name>
<proteinExistence type="predicted"/>
<organism evidence="1">
    <name type="scientific">marine sediment metagenome</name>
    <dbReference type="NCBI Taxonomy" id="412755"/>
    <lineage>
        <taxon>unclassified sequences</taxon>
        <taxon>metagenomes</taxon>
        <taxon>ecological metagenomes</taxon>
    </lineage>
</organism>
<evidence type="ECO:0000313" key="1">
    <source>
        <dbReference type="EMBL" id="GAJ00233.1"/>
    </source>
</evidence>
<accession>X1T4J0</accession>
<dbReference type="PROSITE" id="PS51257">
    <property type="entry name" value="PROKAR_LIPOPROTEIN"/>
    <property type="match status" value="1"/>
</dbReference>